<accession>A0A382E051</accession>
<dbReference type="SUPFAM" id="SSF110921">
    <property type="entry name" value="2-isopropylmalate synthase LeuA, allosteric (dimerisation) domain"/>
    <property type="match status" value="1"/>
</dbReference>
<organism evidence="8">
    <name type="scientific">marine metagenome</name>
    <dbReference type="NCBI Taxonomy" id="408172"/>
    <lineage>
        <taxon>unclassified sequences</taxon>
        <taxon>metagenomes</taxon>
        <taxon>ecological metagenomes</taxon>
    </lineage>
</organism>
<dbReference type="PROSITE" id="PS00816">
    <property type="entry name" value="AIPM_HOMOCIT_SYNTH_2"/>
    <property type="match status" value="1"/>
</dbReference>
<sequence length="430" mass="47190">CCKKDILCAHESIKDAKKSRIHVFLATSDIHLEAKLKITREECLDKIKNMVSYAKSLCNDIEFSPEDACRTDIEFLTKAVQVAIDSGATTINIPDTVGYITPNEMYSIISTLKSNIRNDDVILSTHCHNDLGLATANTLSGITAGARQVEVTINGIGERAGNTSLEEVIMTLNTRPQLFPVTHSINIIQIIKTSRMVSALTGMLVQPNKAIVGANAFAHEAGIHQHGVLKNVATYEIMNPQSIGLENNIIVLGKHSGRHAFKERIKKMGYTNISEKQLLSIVKKIKCLADAKKHITDEDIEAVIIDKIITITSNWKIVSINIKSASKTRSDANISMSNKDNKYISRKSSGNGPIDAIYNCINQIIGVSTKLKIYKVDSITSGFDALGRVTVKITDSENNTLITGYSTHTDIIMASANAYVNAINRMLYKN</sequence>
<dbReference type="AlphaFoldDB" id="A0A382E051"/>
<proteinExistence type="predicted"/>
<keyword evidence="4" id="KW-0028">Amino-acid biosynthesis</keyword>
<dbReference type="GO" id="GO:0003852">
    <property type="term" value="F:2-isopropylmalate synthase activity"/>
    <property type="evidence" value="ECO:0007669"/>
    <property type="project" value="UniProtKB-EC"/>
</dbReference>
<evidence type="ECO:0000256" key="5">
    <source>
        <dbReference type="ARBA" id="ARBA00022679"/>
    </source>
</evidence>
<dbReference type="Gene3D" id="3.30.160.270">
    <property type="match status" value="1"/>
</dbReference>
<gene>
    <name evidence="8" type="ORF">METZ01_LOCUS196187</name>
</gene>
<dbReference type="InterPro" id="IPR013785">
    <property type="entry name" value="Aldolase_TIM"/>
</dbReference>
<keyword evidence="6" id="KW-0100">Branched-chain amino acid biosynthesis</keyword>
<dbReference type="Gene3D" id="1.10.238.260">
    <property type="match status" value="1"/>
</dbReference>
<dbReference type="FunFam" id="3.20.20.70:FF:000010">
    <property type="entry name" value="2-isopropylmalate synthase"/>
    <property type="match status" value="1"/>
</dbReference>
<dbReference type="InterPro" id="IPR002034">
    <property type="entry name" value="AIPM/Hcit_synth_CS"/>
</dbReference>
<dbReference type="Pfam" id="PF00682">
    <property type="entry name" value="HMGL-like"/>
    <property type="match status" value="1"/>
</dbReference>
<evidence type="ECO:0000256" key="1">
    <source>
        <dbReference type="ARBA" id="ARBA00004689"/>
    </source>
</evidence>
<feature type="domain" description="Pyruvate carboxyltransferase" evidence="7">
    <location>
        <begin position="1"/>
        <end position="191"/>
    </location>
</feature>
<dbReference type="EC" id="2.3.3.13" evidence="2"/>
<reference evidence="8" key="1">
    <citation type="submission" date="2018-05" db="EMBL/GenBank/DDBJ databases">
        <authorList>
            <person name="Lanie J.A."/>
            <person name="Ng W.-L."/>
            <person name="Kazmierczak K.M."/>
            <person name="Andrzejewski T.M."/>
            <person name="Davidsen T.M."/>
            <person name="Wayne K.J."/>
            <person name="Tettelin H."/>
            <person name="Glass J.I."/>
            <person name="Rusch D."/>
            <person name="Podicherti R."/>
            <person name="Tsui H.-C.T."/>
            <person name="Winkler M.E."/>
        </authorList>
    </citation>
    <scope>NUCLEOTIDE SEQUENCE</scope>
</reference>
<evidence type="ECO:0000256" key="6">
    <source>
        <dbReference type="ARBA" id="ARBA00023304"/>
    </source>
</evidence>
<name>A0A382E051_9ZZZZ</name>
<dbReference type="InterPro" id="IPR036230">
    <property type="entry name" value="LeuA_allosteric_dom_sf"/>
</dbReference>
<evidence type="ECO:0000256" key="4">
    <source>
        <dbReference type="ARBA" id="ARBA00022605"/>
    </source>
</evidence>
<dbReference type="PANTHER" id="PTHR10277:SF9">
    <property type="entry name" value="2-ISOPROPYLMALATE SYNTHASE 1, CHLOROPLASTIC-RELATED"/>
    <property type="match status" value="1"/>
</dbReference>
<dbReference type="InterPro" id="IPR050073">
    <property type="entry name" value="2-IPM_HCS-like"/>
</dbReference>
<dbReference type="FunFam" id="1.10.238.260:FF:000001">
    <property type="entry name" value="2-isopropylmalate synthase"/>
    <property type="match status" value="1"/>
</dbReference>
<dbReference type="SMART" id="SM00917">
    <property type="entry name" value="LeuA_dimer"/>
    <property type="match status" value="1"/>
</dbReference>
<dbReference type="Pfam" id="PF08502">
    <property type="entry name" value="LeuA_dimer"/>
    <property type="match status" value="1"/>
</dbReference>
<dbReference type="Gene3D" id="3.20.20.70">
    <property type="entry name" value="Aldolase class I"/>
    <property type="match status" value="1"/>
</dbReference>
<comment type="pathway">
    <text evidence="1">Amino-acid biosynthesis; L-leucine biosynthesis; L-leucine from 3-methyl-2-oxobutanoate: step 1/4.</text>
</comment>
<dbReference type="SUPFAM" id="SSF51569">
    <property type="entry name" value="Aldolase"/>
    <property type="match status" value="1"/>
</dbReference>
<evidence type="ECO:0000256" key="2">
    <source>
        <dbReference type="ARBA" id="ARBA00012973"/>
    </source>
</evidence>
<feature type="non-terminal residue" evidence="8">
    <location>
        <position position="1"/>
    </location>
</feature>
<evidence type="ECO:0000256" key="3">
    <source>
        <dbReference type="ARBA" id="ARBA00022430"/>
    </source>
</evidence>
<dbReference type="EMBL" id="UINC01041699">
    <property type="protein sequence ID" value="SVB43333.1"/>
    <property type="molecule type" value="Genomic_DNA"/>
</dbReference>
<dbReference type="Pfam" id="PF22617">
    <property type="entry name" value="HCS_D2"/>
    <property type="match status" value="1"/>
</dbReference>
<dbReference type="NCBIfam" id="NF002086">
    <property type="entry name" value="PRK00915.1-3"/>
    <property type="match status" value="1"/>
</dbReference>
<dbReference type="GO" id="GO:0009098">
    <property type="term" value="P:L-leucine biosynthetic process"/>
    <property type="evidence" value="ECO:0007669"/>
    <property type="project" value="UniProtKB-KW"/>
</dbReference>
<evidence type="ECO:0000259" key="7">
    <source>
        <dbReference type="PROSITE" id="PS50991"/>
    </source>
</evidence>
<keyword evidence="5" id="KW-0808">Transferase</keyword>
<keyword evidence="3" id="KW-0432">Leucine biosynthesis</keyword>
<dbReference type="PROSITE" id="PS50991">
    <property type="entry name" value="PYR_CT"/>
    <property type="match status" value="1"/>
</dbReference>
<dbReference type="PANTHER" id="PTHR10277">
    <property type="entry name" value="HOMOCITRATE SYNTHASE-RELATED"/>
    <property type="match status" value="1"/>
</dbReference>
<dbReference type="InterPro" id="IPR054691">
    <property type="entry name" value="LeuA/HCS_post-cat"/>
</dbReference>
<evidence type="ECO:0000313" key="8">
    <source>
        <dbReference type="EMBL" id="SVB43333.1"/>
    </source>
</evidence>
<dbReference type="InterPro" id="IPR013709">
    <property type="entry name" value="2-isopropylmalate_synth_dimer"/>
</dbReference>
<dbReference type="InterPro" id="IPR000891">
    <property type="entry name" value="PYR_CT"/>
</dbReference>
<protein>
    <recommendedName>
        <fullName evidence="2">2-isopropylmalate synthase</fullName>
        <ecNumber evidence="2">2.3.3.13</ecNumber>
    </recommendedName>
</protein>